<protein>
    <submittedName>
        <fullName evidence="2">Uncharacterized protein</fullName>
    </submittedName>
</protein>
<dbReference type="AlphaFoldDB" id="A0A9D9EAV4"/>
<dbReference type="EMBL" id="JADIMU010000042">
    <property type="protein sequence ID" value="MBO8443410.1"/>
    <property type="molecule type" value="Genomic_DNA"/>
</dbReference>
<gene>
    <name evidence="2" type="ORF">IAC42_06590</name>
</gene>
<evidence type="ECO:0000313" key="2">
    <source>
        <dbReference type="EMBL" id="MBO8443410.1"/>
    </source>
</evidence>
<sequence length="125" mass="13521">MTLIGFTSDLCTLLWDSTLPSWLFTSQPWRSFVFVVALPLFLLCAAVYMNADLGLAPFDAIPTMVSRKSKLPFYAVRMAWDALAIIVGAAAGGQLTVGTIILALTVGPSVSWIGKKMEPLPLQES</sequence>
<dbReference type="Pfam" id="PF19700">
    <property type="entry name" value="DUF6198"/>
    <property type="match status" value="1"/>
</dbReference>
<evidence type="ECO:0000256" key="1">
    <source>
        <dbReference type="SAM" id="Phobius"/>
    </source>
</evidence>
<name>A0A9D9EAV4_9SPIR</name>
<evidence type="ECO:0000313" key="3">
    <source>
        <dbReference type="Proteomes" id="UP000823633"/>
    </source>
</evidence>
<keyword evidence="1" id="KW-0812">Transmembrane</keyword>
<reference evidence="2" key="2">
    <citation type="journal article" date="2021" name="PeerJ">
        <title>Extensive microbial diversity within the chicken gut microbiome revealed by metagenomics and culture.</title>
        <authorList>
            <person name="Gilroy R."/>
            <person name="Ravi A."/>
            <person name="Getino M."/>
            <person name="Pursley I."/>
            <person name="Horton D.L."/>
            <person name="Alikhan N.F."/>
            <person name="Baker D."/>
            <person name="Gharbi K."/>
            <person name="Hall N."/>
            <person name="Watson M."/>
            <person name="Adriaenssens E.M."/>
            <person name="Foster-Nyarko E."/>
            <person name="Jarju S."/>
            <person name="Secka A."/>
            <person name="Antonio M."/>
            <person name="Oren A."/>
            <person name="Chaudhuri R.R."/>
            <person name="La Ragione R."/>
            <person name="Hildebrand F."/>
            <person name="Pallen M.J."/>
        </authorList>
    </citation>
    <scope>NUCLEOTIDE SEQUENCE</scope>
    <source>
        <strain evidence="2">11167</strain>
    </source>
</reference>
<comment type="caution">
    <text evidence="2">The sequence shown here is derived from an EMBL/GenBank/DDBJ whole genome shotgun (WGS) entry which is preliminary data.</text>
</comment>
<keyword evidence="1" id="KW-0472">Membrane</keyword>
<dbReference type="Proteomes" id="UP000823633">
    <property type="component" value="Unassembled WGS sequence"/>
</dbReference>
<accession>A0A9D9EAV4</accession>
<proteinExistence type="predicted"/>
<dbReference type="InterPro" id="IPR038750">
    <property type="entry name" value="YczE/YyaS-like"/>
</dbReference>
<keyword evidence="1" id="KW-1133">Transmembrane helix</keyword>
<organism evidence="2 3">
    <name type="scientific">Candidatus Aphodenecus pullistercoris</name>
    <dbReference type="NCBI Taxonomy" id="2840669"/>
    <lineage>
        <taxon>Bacteria</taxon>
        <taxon>Pseudomonadati</taxon>
        <taxon>Spirochaetota</taxon>
        <taxon>Spirochaetia</taxon>
        <taxon>Spirochaetales</taxon>
        <taxon>Candidatus Aphodenecus</taxon>
    </lineage>
</organism>
<feature type="transmembrane region" description="Helical" evidence="1">
    <location>
        <begin position="29"/>
        <end position="51"/>
    </location>
</feature>
<reference evidence="2" key="1">
    <citation type="submission" date="2020-10" db="EMBL/GenBank/DDBJ databases">
        <authorList>
            <person name="Gilroy R."/>
        </authorList>
    </citation>
    <scope>NUCLEOTIDE SEQUENCE</scope>
    <source>
        <strain evidence="2">11167</strain>
    </source>
</reference>